<dbReference type="Pfam" id="PF04181">
    <property type="entry name" value="RPAP2_Rtr1"/>
    <property type="match status" value="1"/>
</dbReference>
<evidence type="ECO:0000259" key="14">
    <source>
        <dbReference type="PROSITE" id="PS51479"/>
    </source>
</evidence>
<sequence>MAAARTPKSILKKTPYPYPAHTSSQEDRNREIALYHANLIQQRKDIELEILLSTEELIDFPLVRGPSYSASNPSPSDTQAFKTLIEPFQPSNYDELLQERNINENCGYVLCPRPRLKDGKGGEYRLVGSSGKAKDFKIMKREDLEKWCSQDCAKRALYVRVQLSETPAWERGPAFSAKIDLLDEPKSEAEQAAADLEKLSLSHDEAKKQGSADLAMERGDRGMAAENGKVDVMIREKDVHRPAEPPSMEGDLSGRLDNMHLSVEGHTISFGTGQQYQKQNDMDEDTGDDWL</sequence>
<dbReference type="InterPro" id="IPR039693">
    <property type="entry name" value="Rtr1/RPAP2"/>
</dbReference>
<evidence type="ECO:0000256" key="9">
    <source>
        <dbReference type="ARBA" id="ARBA00047761"/>
    </source>
</evidence>
<comment type="catalytic activity">
    <reaction evidence="9 12">
        <text>O-phospho-L-seryl-[protein] + H2O = L-seryl-[protein] + phosphate</text>
        <dbReference type="Rhea" id="RHEA:20629"/>
        <dbReference type="Rhea" id="RHEA-COMP:9863"/>
        <dbReference type="Rhea" id="RHEA-COMP:11604"/>
        <dbReference type="ChEBI" id="CHEBI:15377"/>
        <dbReference type="ChEBI" id="CHEBI:29999"/>
        <dbReference type="ChEBI" id="CHEBI:43474"/>
        <dbReference type="ChEBI" id="CHEBI:83421"/>
        <dbReference type="EC" id="3.1.3.16"/>
    </reaction>
</comment>
<evidence type="ECO:0000256" key="8">
    <source>
        <dbReference type="ARBA" id="ARBA00023242"/>
    </source>
</evidence>
<dbReference type="InterPro" id="IPR038534">
    <property type="entry name" value="Rtr1/RPAP2_sf"/>
</dbReference>
<keyword evidence="3 12" id="KW-0479">Metal-binding</keyword>
<evidence type="ECO:0000313" key="15">
    <source>
        <dbReference type="EMBL" id="RDW69501.1"/>
    </source>
</evidence>
<evidence type="ECO:0000256" key="1">
    <source>
        <dbReference type="ARBA" id="ARBA00004123"/>
    </source>
</evidence>
<dbReference type="Proteomes" id="UP000256645">
    <property type="component" value="Unassembled WGS sequence"/>
</dbReference>
<dbReference type="EMBL" id="PDLM01000009">
    <property type="protein sequence ID" value="RDW69501.1"/>
    <property type="molecule type" value="Genomic_DNA"/>
</dbReference>
<keyword evidence="16" id="KW-1185">Reference proteome</keyword>
<dbReference type="GO" id="GO:0008420">
    <property type="term" value="F:RNA polymerase II CTD heptapeptide repeat phosphatase activity"/>
    <property type="evidence" value="ECO:0007669"/>
    <property type="project" value="UniProtKB-UniRule"/>
</dbReference>
<keyword evidence="4 12" id="KW-0863">Zinc-finger</keyword>
<proteinExistence type="inferred from homology"/>
<dbReference type="GO" id="GO:0005634">
    <property type="term" value="C:nucleus"/>
    <property type="evidence" value="ECO:0007669"/>
    <property type="project" value="UniProtKB-SubCell"/>
</dbReference>
<keyword evidence="8 12" id="KW-0539">Nucleus</keyword>
<dbReference type="EC" id="3.1.3.16" evidence="12"/>
<evidence type="ECO:0000256" key="11">
    <source>
        <dbReference type="PROSITE-ProRule" id="PRU00812"/>
    </source>
</evidence>
<evidence type="ECO:0000256" key="6">
    <source>
        <dbReference type="ARBA" id="ARBA00022833"/>
    </source>
</evidence>
<feature type="region of interest" description="Disordered" evidence="13">
    <location>
        <begin position="236"/>
        <end position="255"/>
    </location>
</feature>
<evidence type="ECO:0000256" key="4">
    <source>
        <dbReference type="ARBA" id="ARBA00022771"/>
    </source>
</evidence>
<comment type="function">
    <text evidence="12">Putative RNA polymerase II subunit B1 C-terminal domain (CTD) phosphatase involved in RNA polymerase II transcription regulation.</text>
</comment>
<organism evidence="15 16">
    <name type="scientific">Coleophoma cylindrospora</name>
    <dbReference type="NCBI Taxonomy" id="1849047"/>
    <lineage>
        <taxon>Eukaryota</taxon>
        <taxon>Fungi</taxon>
        <taxon>Dikarya</taxon>
        <taxon>Ascomycota</taxon>
        <taxon>Pezizomycotina</taxon>
        <taxon>Leotiomycetes</taxon>
        <taxon>Helotiales</taxon>
        <taxon>Dermateaceae</taxon>
        <taxon>Coleophoma</taxon>
    </lineage>
</organism>
<comment type="caution">
    <text evidence="15">The sequence shown here is derived from an EMBL/GenBank/DDBJ whole genome shotgun (WGS) entry which is preliminary data.</text>
</comment>
<dbReference type="InterPro" id="IPR007308">
    <property type="entry name" value="Rtr1/RPAP2_dom"/>
</dbReference>
<dbReference type="GO" id="GO:0005737">
    <property type="term" value="C:cytoplasm"/>
    <property type="evidence" value="ECO:0007669"/>
    <property type="project" value="TreeGrafter"/>
</dbReference>
<dbReference type="GO" id="GO:0043175">
    <property type="term" value="F:RNA polymerase core enzyme binding"/>
    <property type="evidence" value="ECO:0007669"/>
    <property type="project" value="UniProtKB-UniRule"/>
</dbReference>
<comment type="similarity">
    <text evidence="2 11 12">Belongs to the RPAP2 family.</text>
</comment>
<comment type="subcellular location">
    <subcellularLocation>
        <location evidence="1 12">Nucleus</location>
    </subcellularLocation>
</comment>
<dbReference type="OrthoDB" id="2590500at2759"/>
<gene>
    <name evidence="15" type="ORF">BP6252_08521</name>
</gene>
<dbReference type="PROSITE" id="PS51479">
    <property type="entry name" value="ZF_RTR1"/>
    <property type="match status" value="1"/>
</dbReference>
<keyword evidence="5 12" id="KW-0378">Hydrolase</keyword>
<protein>
    <recommendedName>
        <fullName evidence="12">RNA polymerase II subunit B1 CTD phosphatase RPAP2 homolog</fullName>
        <ecNumber evidence="12">3.1.3.16</ecNumber>
    </recommendedName>
</protein>
<evidence type="ECO:0000256" key="12">
    <source>
        <dbReference type="RuleBase" id="RU367080"/>
    </source>
</evidence>
<keyword evidence="7 12" id="KW-0904">Protein phosphatase</keyword>
<name>A0A3D8R6D2_9HELO</name>
<evidence type="ECO:0000313" key="16">
    <source>
        <dbReference type="Proteomes" id="UP000256645"/>
    </source>
</evidence>
<dbReference type="GO" id="GO:0008270">
    <property type="term" value="F:zinc ion binding"/>
    <property type="evidence" value="ECO:0007669"/>
    <property type="project" value="UniProtKB-KW"/>
</dbReference>
<evidence type="ECO:0000256" key="13">
    <source>
        <dbReference type="SAM" id="MobiDB-lite"/>
    </source>
</evidence>
<dbReference type="AlphaFoldDB" id="A0A3D8R6D2"/>
<feature type="domain" description="RTR1-type" evidence="14">
    <location>
        <begin position="83"/>
        <end position="172"/>
    </location>
</feature>
<dbReference type="PANTHER" id="PTHR14732:SF0">
    <property type="entry name" value="RNA POLYMERASE II SUBUNIT B1 CTD PHOSPHATASE RPAP2-RELATED"/>
    <property type="match status" value="1"/>
</dbReference>
<evidence type="ECO:0000256" key="7">
    <source>
        <dbReference type="ARBA" id="ARBA00022912"/>
    </source>
</evidence>
<feature type="region of interest" description="Disordered" evidence="13">
    <location>
        <begin position="1"/>
        <end position="26"/>
    </location>
</feature>
<evidence type="ECO:0000256" key="3">
    <source>
        <dbReference type="ARBA" id="ARBA00022723"/>
    </source>
</evidence>
<keyword evidence="6 12" id="KW-0862">Zinc</keyword>
<dbReference type="PANTHER" id="PTHR14732">
    <property type="entry name" value="RNA POLYMERASE II SUBUNIT B1 CTD PHOSPHATASE RPAP2-RELATED"/>
    <property type="match status" value="1"/>
</dbReference>
<feature type="region of interest" description="Disordered" evidence="13">
    <location>
        <begin position="265"/>
        <end position="291"/>
    </location>
</feature>
<accession>A0A3D8R6D2</accession>
<feature type="compositionally biased region" description="Polar residues" evidence="13">
    <location>
        <begin position="269"/>
        <end position="279"/>
    </location>
</feature>
<reference evidence="15 16" key="1">
    <citation type="journal article" date="2018" name="IMA Fungus">
        <title>IMA Genome-F 9: Draft genome sequence of Annulohypoxylon stygium, Aspergillus mulundensis, Berkeleyomyces basicola (syn. Thielaviopsis basicola), Ceratocystis smalleyi, two Cercospora beticola strains, Coleophoma cylindrospora, Fusarium fracticaudum, Phialophora cf. hyalina, and Morchella septimelata.</title>
        <authorList>
            <person name="Wingfield B.D."/>
            <person name="Bills G.F."/>
            <person name="Dong Y."/>
            <person name="Huang W."/>
            <person name="Nel W.J."/>
            <person name="Swalarsk-Parry B.S."/>
            <person name="Vaghefi N."/>
            <person name="Wilken P.M."/>
            <person name="An Z."/>
            <person name="de Beer Z.W."/>
            <person name="De Vos L."/>
            <person name="Chen L."/>
            <person name="Duong T.A."/>
            <person name="Gao Y."/>
            <person name="Hammerbacher A."/>
            <person name="Kikkert J.R."/>
            <person name="Li Y."/>
            <person name="Li H."/>
            <person name="Li K."/>
            <person name="Li Q."/>
            <person name="Liu X."/>
            <person name="Ma X."/>
            <person name="Naidoo K."/>
            <person name="Pethybridge S.J."/>
            <person name="Sun J."/>
            <person name="Steenkamp E.T."/>
            <person name="van der Nest M.A."/>
            <person name="van Wyk S."/>
            <person name="Wingfield M.J."/>
            <person name="Xiong C."/>
            <person name="Yue Q."/>
            <person name="Zhang X."/>
        </authorList>
    </citation>
    <scope>NUCLEOTIDE SEQUENCE [LARGE SCALE GENOMIC DNA]</scope>
    <source>
        <strain evidence="15 16">BP6252</strain>
    </source>
</reference>
<evidence type="ECO:0000256" key="2">
    <source>
        <dbReference type="ARBA" id="ARBA00005676"/>
    </source>
</evidence>
<dbReference type="STRING" id="1849047.A0A3D8R6D2"/>
<comment type="catalytic activity">
    <reaction evidence="10 12">
        <text>O-phospho-L-threonyl-[protein] + H2O = L-threonyl-[protein] + phosphate</text>
        <dbReference type="Rhea" id="RHEA:47004"/>
        <dbReference type="Rhea" id="RHEA-COMP:11060"/>
        <dbReference type="Rhea" id="RHEA-COMP:11605"/>
        <dbReference type="ChEBI" id="CHEBI:15377"/>
        <dbReference type="ChEBI" id="CHEBI:30013"/>
        <dbReference type="ChEBI" id="CHEBI:43474"/>
        <dbReference type="ChEBI" id="CHEBI:61977"/>
        <dbReference type="EC" id="3.1.3.16"/>
    </reaction>
</comment>
<feature type="compositionally biased region" description="Acidic residues" evidence="13">
    <location>
        <begin position="282"/>
        <end position="291"/>
    </location>
</feature>
<evidence type="ECO:0000256" key="5">
    <source>
        <dbReference type="ARBA" id="ARBA00022801"/>
    </source>
</evidence>
<evidence type="ECO:0000256" key="10">
    <source>
        <dbReference type="ARBA" id="ARBA00048336"/>
    </source>
</evidence>
<dbReference type="Gene3D" id="1.25.40.820">
    <property type="match status" value="1"/>
</dbReference>